<accession>A0A7S9KN79</accession>
<evidence type="ECO:0000256" key="1">
    <source>
        <dbReference type="SAM" id="SignalP"/>
    </source>
</evidence>
<gene>
    <name evidence="2" type="ORF">C2857_000182</name>
</gene>
<dbReference type="AlphaFoldDB" id="A0A7S9KN79"/>
<keyword evidence="3" id="KW-1185">Reference proteome</keyword>
<organism evidence="2 3">
    <name type="scientific">Epichloe festucae (strain Fl1)</name>
    <dbReference type="NCBI Taxonomy" id="877507"/>
    <lineage>
        <taxon>Eukaryota</taxon>
        <taxon>Fungi</taxon>
        <taxon>Dikarya</taxon>
        <taxon>Ascomycota</taxon>
        <taxon>Pezizomycotina</taxon>
        <taxon>Sordariomycetes</taxon>
        <taxon>Hypocreomycetidae</taxon>
        <taxon>Hypocreales</taxon>
        <taxon>Clavicipitaceae</taxon>
        <taxon>Epichloe</taxon>
    </lineage>
</organism>
<keyword evidence="1" id="KW-0732">Signal</keyword>
<dbReference type="OrthoDB" id="4924398at2759"/>
<dbReference type="Proteomes" id="UP000594364">
    <property type="component" value="Chromosome 2"/>
</dbReference>
<name>A0A7S9KN79_EPIFF</name>
<sequence>MVTPIDSLHNPYLVVLLIALGQLQWRALGLQETQQAAGVTPKLMFSTEYCNFMYIYSADISSSLINMFDNPTMKPSVPDSLAVQISTIPYKPVETFQGRLLALLLSATCPEDVDKSKKLIVY</sequence>
<feature type="signal peptide" evidence="1">
    <location>
        <begin position="1"/>
        <end position="29"/>
    </location>
</feature>
<feature type="chain" id="PRO_5034025589" evidence="1">
    <location>
        <begin position="30"/>
        <end position="122"/>
    </location>
</feature>
<protein>
    <submittedName>
        <fullName evidence="2">Uncharacterized protein</fullName>
    </submittedName>
</protein>
<evidence type="ECO:0000313" key="3">
    <source>
        <dbReference type="Proteomes" id="UP000594364"/>
    </source>
</evidence>
<reference evidence="2 3" key="1">
    <citation type="journal article" date="2018" name="PLoS Genet.">
        <title>Repeat elements organise 3D genome structure and mediate transcription in the filamentous fungus Epichloe festucae.</title>
        <authorList>
            <person name="Winter D.J."/>
            <person name="Ganley A.R.D."/>
            <person name="Young C.A."/>
            <person name="Liachko I."/>
            <person name="Schardl C.L."/>
            <person name="Dupont P.Y."/>
            <person name="Berry D."/>
            <person name="Ram A."/>
            <person name="Scott B."/>
            <person name="Cox M.P."/>
        </authorList>
    </citation>
    <scope>NUCLEOTIDE SEQUENCE [LARGE SCALE GENOMIC DNA]</scope>
    <source>
        <strain evidence="2 3">Fl1</strain>
    </source>
</reference>
<proteinExistence type="predicted"/>
<dbReference type="EMBL" id="CP031386">
    <property type="protein sequence ID" value="QPG95339.1"/>
    <property type="molecule type" value="Genomic_DNA"/>
</dbReference>
<evidence type="ECO:0000313" key="2">
    <source>
        <dbReference type="EMBL" id="QPG95339.1"/>
    </source>
</evidence>